<evidence type="ECO:0000256" key="3">
    <source>
        <dbReference type="ARBA" id="ARBA00023163"/>
    </source>
</evidence>
<keyword evidence="2" id="KW-0238">DNA-binding</keyword>
<protein>
    <submittedName>
        <fullName evidence="5">Putative AraC family transcriptional regulator</fullName>
    </submittedName>
</protein>
<keyword evidence="1" id="KW-0805">Transcription regulation</keyword>
<comment type="caution">
    <text evidence="5">The sequence shown here is derived from an EMBL/GenBank/DDBJ whole genome shotgun (WGS) entry which is preliminary data.</text>
</comment>
<dbReference type="GO" id="GO:0003700">
    <property type="term" value="F:DNA-binding transcription factor activity"/>
    <property type="evidence" value="ECO:0007669"/>
    <property type="project" value="InterPro"/>
</dbReference>
<feature type="domain" description="HTH araC/xylS-type" evidence="4">
    <location>
        <begin position="179"/>
        <end position="276"/>
    </location>
</feature>
<name>A0A1Y2K1Q1_9PROT</name>
<dbReference type="PROSITE" id="PS01124">
    <property type="entry name" value="HTH_ARAC_FAMILY_2"/>
    <property type="match status" value="1"/>
</dbReference>
<dbReference type="GO" id="GO:0005829">
    <property type="term" value="C:cytosol"/>
    <property type="evidence" value="ECO:0007669"/>
    <property type="project" value="TreeGrafter"/>
</dbReference>
<evidence type="ECO:0000256" key="1">
    <source>
        <dbReference type="ARBA" id="ARBA00023015"/>
    </source>
</evidence>
<organism evidence="5 6">
    <name type="scientific">Magnetofaba australis IT-1</name>
    <dbReference type="NCBI Taxonomy" id="1434232"/>
    <lineage>
        <taxon>Bacteria</taxon>
        <taxon>Pseudomonadati</taxon>
        <taxon>Pseudomonadota</taxon>
        <taxon>Magnetococcia</taxon>
        <taxon>Magnetococcales</taxon>
        <taxon>Magnetococcaceae</taxon>
        <taxon>Magnetofaba</taxon>
    </lineage>
</organism>
<dbReference type="PANTHER" id="PTHR47894">
    <property type="entry name" value="HTH-TYPE TRANSCRIPTIONAL REGULATOR GADX"/>
    <property type="match status" value="1"/>
</dbReference>
<evidence type="ECO:0000313" key="5">
    <source>
        <dbReference type="EMBL" id="OSM00122.1"/>
    </source>
</evidence>
<dbReference type="PRINTS" id="PR00032">
    <property type="entry name" value="HTHARAC"/>
</dbReference>
<evidence type="ECO:0000313" key="6">
    <source>
        <dbReference type="Proteomes" id="UP000194003"/>
    </source>
</evidence>
<dbReference type="Proteomes" id="UP000194003">
    <property type="component" value="Unassembled WGS sequence"/>
</dbReference>
<dbReference type="Pfam" id="PF12833">
    <property type="entry name" value="HTH_18"/>
    <property type="match status" value="1"/>
</dbReference>
<dbReference type="SUPFAM" id="SSF46689">
    <property type="entry name" value="Homeodomain-like"/>
    <property type="match status" value="1"/>
</dbReference>
<dbReference type="PANTHER" id="PTHR47894:SF4">
    <property type="entry name" value="HTH-TYPE TRANSCRIPTIONAL REGULATOR GADX"/>
    <property type="match status" value="1"/>
</dbReference>
<dbReference type="InterPro" id="IPR020449">
    <property type="entry name" value="Tscrpt_reg_AraC-type_HTH"/>
</dbReference>
<sequence>MHELAQRHMDSDPKRGPLGGLGVFHACNWQELRAVPIHDPLMILIIHGQKDYRHVRHAAMAGPGELLLLPGGVDLWLRNLPGDDGGDFFSVALPFPATTVAQFRQLYAERIPQWDAEPVWQIPAEERLIEAVWQWMIHCREHHIDPLVAQHRQLEFLLILARSGLAGAILRNKQPNWRALVAGLIAADPAQEWRMEAVCMRLGVSESALRRHLQAEGSGFRTLLEDARLLAGLSLLQETYWPINQVALAVGYQSPSRFSSRFKARFGVGPAELRKTRTRV</sequence>
<dbReference type="Gene3D" id="1.10.10.60">
    <property type="entry name" value="Homeodomain-like"/>
    <property type="match status" value="1"/>
</dbReference>
<dbReference type="STRING" id="1434232.MAIT1_00551"/>
<keyword evidence="3" id="KW-0804">Transcription</keyword>
<gene>
    <name evidence="5" type="ORF">MAIT1_00551</name>
</gene>
<dbReference type="EMBL" id="LVJN01000021">
    <property type="protein sequence ID" value="OSM00122.1"/>
    <property type="molecule type" value="Genomic_DNA"/>
</dbReference>
<reference evidence="5 6" key="1">
    <citation type="journal article" date="2016" name="BMC Genomics">
        <title>Combined genomic and structural analyses of a cultured magnetotactic bacterium reveals its niche adaptation to a dynamic environment.</title>
        <authorList>
            <person name="Araujo A.C."/>
            <person name="Morillo V."/>
            <person name="Cypriano J."/>
            <person name="Teixeira L.C."/>
            <person name="Leao P."/>
            <person name="Lyra S."/>
            <person name="Almeida L.G."/>
            <person name="Bazylinski D.A."/>
            <person name="Vasconcellos A.T."/>
            <person name="Abreu F."/>
            <person name="Lins U."/>
        </authorList>
    </citation>
    <scope>NUCLEOTIDE SEQUENCE [LARGE SCALE GENOMIC DNA]</scope>
    <source>
        <strain evidence="5 6">IT-1</strain>
    </source>
</reference>
<dbReference type="GO" id="GO:0000976">
    <property type="term" value="F:transcription cis-regulatory region binding"/>
    <property type="evidence" value="ECO:0007669"/>
    <property type="project" value="TreeGrafter"/>
</dbReference>
<dbReference type="InterPro" id="IPR018060">
    <property type="entry name" value="HTH_AraC"/>
</dbReference>
<evidence type="ECO:0000259" key="4">
    <source>
        <dbReference type="PROSITE" id="PS01124"/>
    </source>
</evidence>
<proteinExistence type="predicted"/>
<dbReference type="AlphaFoldDB" id="A0A1Y2K1Q1"/>
<dbReference type="InterPro" id="IPR009057">
    <property type="entry name" value="Homeodomain-like_sf"/>
</dbReference>
<dbReference type="SMART" id="SM00342">
    <property type="entry name" value="HTH_ARAC"/>
    <property type="match status" value="1"/>
</dbReference>
<accession>A0A1Y2K1Q1</accession>
<keyword evidence="6" id="KW-1185">Reference proteome</keyword>
<evidence type="ECO:0000256" key="2">
    <source>
        <dbReference type="ARBA" id="ARBA00023125"/>
    </source>
</evidence>